<keyword evidence="2 3" id="KW-0040">ANK repeat</keyword>
<dbReference type="PROSITE" id="PS50088">
    <property type="entry name" value="ANK_REPEAT"/>
    <property type="match status" value="3"/>
</dbReference>
<feature type="repeat" description="ANK" evidence="3">
    <location>
        <begin position="784"/>
        <end position="816"/>
    </location>
</feature>
<protein>
    <recommendedName>
        <fullName evidence="4">Protein kinase domain-containing protein</fullName>
    </recommendedName>
</protein>
<dbReference type="Gene3D" id="1.25.40.20">
    <property type="entry name" value="Ankyrin repeat-containing domain"/>
    <property type="match status" value="3"/>
</dbReference>
<dbReference type="PANTHER" id="PTHR24123:SF33">
    <property type="entry name" value="PROTEIN HOS4"/>
    <property type="match status" value="1"/>
</dbReference>
<feature type="repeat" description="ANK" evidence="3">
    <location>
        <begin position="1023"/>
        <end position="1055"/>
    </location>
</feature>
<evidence type="ECO:0000256" key="1">
    <source>
        <dbReference type="ARBA" id="ARBA00022737"/>
    </source>
</evidence>
<dbReference type="InterPro" id="IPR002110">
    <property type="entry name" value="Ankyrin_rpt"/>
</dbReference>
<evidence type="ECO:0000313" key="6">
    <source>
        <dbReference type="Proteomes" id="UP001172155"/>
    </source>
</evidence>
<evidence type="ECO:0000256" key="3">
    <source>
        <dbReference type="PROSITE-ProRule" id="PRU00023"/>
    </source>
</evidence>
<dbReference type="SUPFAM" id="SSF48403">
    <property type="entry name" value="Ankyrin repeat"/>
    <property type="match status" value="2"/>
</dbReference>
<dbReference type="PANTHER" id="PTHR24123">
    <property type="entry name" value="ANKYRIN REPEAT-CONTAINING"/>
    <property type="match status" value="1"/>
</dbReference>
<dbReference type="InterPro" id="IPR051165">
    <property type="entry name" value="Multifunctional_ANK_Repeat"/>
</dbReference>
<dbReference type="SUPFAM" id="SSF56112">
    <property type="entry name" value="Protein kinase-like (PK-like)"/>
    <property type="match status" value="1"/>
</dbReference>
<dbReference type="PROSITE" id="PS50297">
    <property type="entry name" value="ANK_REP_REGION"/>
    <property type="match status" value="1"/>
</dbReference>
<feature type="domain" description="Protein kinase" evidence="4">
    <location>
        <begin position="68"/>
        <end position="388"/>
    </location>
</feature>
<dbReference type="CDD" id="cd00180">
    <property type="entry name" value="PKc"/>
    <property type="match status" value="1"/>
</dbReference>
<name>A0AA40F1U3_9PEZI</name>
<dbReference type="InterPro" id="IPR036770">
    <property type="entry name" value="Ankyrin_rpt-contain_sf"/>
</dbReference>
<dbReference type="EMBL" id="JAUKUD010000003">
    <property type="protein sequence ID" value="KAK0749675.1"/>
    <property type="molecule type" value="Genomic_DNA"/>
</dbReference>
<dbReference type="Gene3D" id="1.10.510.10">
    <property type="entry name" value="Transferase(Phosphotransferase) domain 1"/>
    <property type="match status" value="1"/>
</dbReference>
<organism evidence="5 6">
    <name type="scientific">Schizothecium vesticola</name>
    <dbReference type="NCBI Taxonomy" id="314040"/>
    <lineage>
        <taxon>Eukaryota</taxon>
        <taxon>Fungi</taxon>
        <taxon>Dikarya</taxon>
        <taxon>Ascomycota</taxon>
        <taxon>Pezizomycotina</taxon>
        <taxon>Sordariomycetes</taxon>
        <taxon>Sordariomycetidae</taxon>
        <taxon>Sordariales</taxon>
        <taxon>Schizotheciaceae</taxon>
        <taxon>Schizothecium</taxon>
    </lineage>
</organism>
<dbReference type="PROSITE" id="PS50011">
    <property type="entry name" value="PROTEIN_KINASE_DOM"/>
    <property type="match status" value="1"/>
</dbReference>
<dbReference type="SMART" id="SM00220">
    <property type="entry name" value="S_TKc"/>
    <property type="match status" value="1"/>
</dbReference>
<keyword evidence="1" id="KW-0677">Repeat</keyword>
<dbReference type="InterPro" id="IPR011009">
    <property type="entry name" value="Kinase-like_dom_sf"/>
</dbReference>
<dbReference type="Pfam" id="PF12796">
    <property type="entry name" value="Ank_2"/>
    <property type="match status" value="1"/>
</dbReference>
<evidence type="ECO:0000313" key="5">
    <source>
        <dbReference type="EMBL" id="KAK0749675.1"/>
    </source>
</evidence>
<dbReference type="Pfam" id="PF08238">
    <property type="entry name" value="Sel1"/>
    <property type="match status" value="1"/>
</dbReference>
<keyword evidence="6" id="KW-1185">Reference proteome</keyword>
<comment type="caution">
    <text evidence="5">The sequence shown here is derived from an EMBL/GenBank/DDBJ whole genome shotgun (WGS) entry which is preliminary data.</text>
</comment>
<dbReference type="InterPro" id="IPR000719">
    <property type="entry name" value="Prot_kinase_dom"/>
</dbReference>
<gene>
    <name evidence="5" type="ORF">B0T18DRAFT_407322</name>
</gene>
<dbReference type="InterPro" id="IPR006597">
    <property type="entry name" value="Sel1-like"/>
</dbReference>
<evidence type="ECO:0000259" key="4">
    <source>
        <dbReference type="PROSITE" id="PS50011"/>
    </source>
</evidence>
<dbReference type="SUPFAM" id="SSF81901">
    <property type="entry name" value="HCP-like"/>
    <property type="match status" value="1"/>
</dbReference>
<dbReference type="SMART" id="SM00671">
    <property type="entry name" value="SEL1"/>
    <property type="match status" value="1"/>
</dbReference>
<reference evidence="5" key="1">
    <citation type="submission" date="2023-06" db="EMBL/GenBank/DDBJ databases">
        <title>Genome-scale phylogeny and comparative genomics of the fungal order Sordariales.</title>
        <authorList>
            <consortium name="Lawrence Berkeley National Laboratory"/>
            <person name="Hensen N."/>
            <person name="Bonometti L."/>
            <person name="Westerberg I."/>
            <person name="Brannstrom I.O."/>
            <person name="Guillou S."/>
            <person name="Cros-Aarteil S."/>
            <person name="Calhoun S."/>
            <person name="Haridas S."/>
            <person name="Kuo A."/>
            <person name="Mondo S."/>
            <person name="Pangilinan J."/>
            <person name="Riley R."/>
            <person name="LaButti K."/>
            <person name="Andreopoulos B."/>
            <person name="Lipzen A."/>
            <person name="Chen C."/>
            <person name="Yanf M."/>
            <person name="Daum C."/>
            <person name="Ng V."/>
            <person name="Clum A."/>
            <person name="Steindorff A."/>
            <person name="Ohm R."/>
            <person name="Martin F."/>
            <person name="Silar P."/>
            <person name="Natvig D."/>
            <person name="Lalanne C."/>
            <person name="Gautier V."/>
            <person name="Ament-velasquez S.L."/>
            <person name="Kruys A."/>
            <person name="Hutchinson M.I."/>
            <person name="Powell A.J."/>
            <person name="Barry K."/>
            <person name="Miller A.N."/>
            <person name="Grigoriev I.V."/>
            <person name="Debuchy R."/>
            <person name="Gladieux P."/>
            <person name="Thoren M.H."/>
            <person name="Johannesson H."/>
        </authorList>
    </citation>
    <scope>NUCLEOTIDE SEQUENCE</scope>
    <source>
        <strain evidence="5">SMH3187-1</strain>
    </source>
</reference>
<sequence length="1480" mass="163521">MSVDSSSLAISGECILDYHYGTVSQESEIARRALSPKLDDLPGQAAFLSLLTRLRVPILNKSANSEGGRDHQFVGVGRSFSVSRAAFALADGSPGSNPFNTGVKVDPSLQNKAYVVKRIKPLPSSVASDRVQLAAITNEVRILASETLKPVPSLVKLIGVAWDELPTLGRHWPRLLIEAADYGNLAEFMTTHGDSHSWDVKLEIALDILGGLQMLHHHRVAHCDLKLENVLVFRFDQDKEHPLGVKYQAKLCDFGFSVIMSDYEPRSTFSAVLGTEPWNAPELSFGTPIEIEHLPAADIYSFALLFARVLMHGGNPFDGLGRDEIRELKSESPSDSMAMCNRVNSAISDNFGYSEPQQHLIRLVLLLTLHEKPETRFDIPAIGRHLFLGALFTDRTEGGKSAVENQAEEGGAAAATELDRIDRTAQSESVAENQAFSRRISHAFGRIISVMTAPVRWVGRRIGGLFLSVLRFSVRKLGLVKDPWEDLLKPRPVDIRPIPRLDGFSRALGRADPDRAADKNNDGDWGMPDFEGFGGSRPDFLPLATTKEIIKDFKDRAAAVSDSKQRQSARAAYQLGVICFEGNCVPKDIDQALSWLEKAALGGYPKAISGCSSLFESLGRPMSPELAETVSKRLPDVAKDELITASAETITNSVSEQDLFVGLRQWQRQSPSEYSEYITSVYFASFAGLMVSLASVHDSALRNSASDDFDFKRIDGYDPYDLEVQGPTDKDLFIRWIRSHRCVEKTDVTGFTLLQKAAASGNLELAKIMIVNLGAKVDGTGATPDWTPLWLSCMTGNIEVAEFLASHGANPRCKDRGKSRTILHFLNKCRTEEHLMKVLMIALPARIQLDVRDADGNTPLISTFIGWDFSQGLAAKYLIGLDADILVESKGKHSPMNTAARSLNVALVESLCQGSVRSALKAASNLRAPQVSPAQARASTLLALGNHTEFYNRRVGGKDFLSNLSRIVDMVADEESLARLRESEYATGTNLLISACFLAHEDLAAAVLLSKSCPPVNDVDDKNHSTALHWAAERGKIATIMALLERGGDPLMINKSGYDVFQIMAINSARLLVTVLGAIAGGRAPIPTNADVHSILARTTPRGETLFDLLVIEGSEEHLSVAETLRVRYNLPYDNMSIISSGVSTSADRMTPTAWLIENARSRNIFTLQQVQYLLDLDPPPRFVADLNGATLLHYAVDAWQHDDLDSNPTGYAVLGSLLRRFPGREHLEHTDNNGFTPLHLAAYKANLTALQIIQEHVVRNGQAVDWNSRIPETGATVMGCTGLVRQRLRLDGEIHRQLIASLELRTAKTYEFLRNCGACLPSELEGVCVCILTRKQDELPRGQFLRFMERMCDVLELDWEYKEGTVEAGAEGTAQATYILEIAWCFDRFVQRGTQVMTEDLPRYLTERLQHRVNVTRTSGEYPWLVAEHEQTIHGHSVKWTRPGKLWTIEERRGLVYVVERAWAEMFGEDGSMVVELTV</sequence>
<feature type="repeat" description="ANK" evidence="3">
    <location>
        <begin position="1234"/>
        <end position="1270"/>
    </location>
</feature>
<dbReference type="GO" id="GO:0005524">
    <property type="term" value="F:ATP binding"/>
    <property type="evidence" value="ECO:0007669"/>
    <property type="project" value="InterPro"/>
</dbReference>
<dbReference type="InterPro" id="IPR008271">
    <property type="entry name" value="Ser/Thr_kinase_AS"/>
</dbReference>
<dbReference type="SMART" id="SM00248">
    <property type="entry name" value="ANK"/>
    <property type="match status" value="4"/>
</dbReference>
<dbReference type="PROSITE" id="PS00108">
    <property type="entry name" value="PROTEIN_KINASE_ST"/>
    <property type="match status" value="1"/>
</dbReference>
<accession>A0AA40F1U3</accession>
<evidence type="ECO:0000256" key="2">
    <source>
        <dbReference type="ARBA" id="ARBA00023043"/>
    </source>
</evidence>
<dbReference type="Pfam" id="PF00023">
    <property type="entry name" value="Ank"/>
    <property type="match status" value="1"/>
</dbReference>
<dbReference type="GO" id="GO:0004672">
    <property type="term" value="F:protein kinase activity"/>
    <property type="evidence" value="ECO:0007669"/>
    <property type="project" value="InterPro"/>
</dbReference>
<dbReference type="Proteomes" id="UP001172155">
    <property type="component" value="Unassembled WGS sequence"/>
</dbReference>
<dbReference type="InterPro" id="IPR011990">
    <property type="entry name" value="TPR-like_helical_dom_sf"/>
</dbReference>
<proteinExistence type="predicted"/>
<dbReference type="Gene3D" id="1.25.40.10">
    <property type="entry name" value="Tetratricopeptide repeat domain"/>
    <property type="match status" value="1"/>
</dbReference>
<dbReference type="Pfam" id="PF00069">
    <property type="entry name" value="Pkinase"/>
    <property type="match status" value="1"/>
</dbReference>